<feature type="compositionally biased region" description="Low complexity" evidence="1">
    <location>
        <begin position="37"/>
        <end position="48"/>
    </location>
</feature>
<feature type="compositionally biased region" description="Basic residues" evidence="1">
    <location>
        <begin position="1"/>
        <end position="11"/>
    </location>
</feature>
<feature type="region of interest" description="Disordered" evidence="1">
    <location>
        <begin position="1"/>
        <end position="48"/>
    </location>
</feature>
<gene>
    <name evidence="2" type="ORF">SAMN05216226_10313</name>
</gene>
<dbReference type="AlphaFoldDB" id="A0A1G8TDL2"/>
<dbReference type="EMBL" id="FNFC01000003">
    <property type="protein sequence ID" value="SDJ39702.1"/>
    <property type="molecule type" value="Genomic_DNA"/>
</dbReference>
<evidence type="ECO:0000313" key="2">
    <source>
        <dbReference type="EMBL" id="SDJ39702.1"/>
    </source>
</evidence>
<proteinExistence type="predicted"/>
<dbReference type="RefSeq" id="WP_176765231.1">
    <property type="nucleotide sequence ID" value="NZ_FNFC01000003.1"/>
</dbReference>
<accession>A0A1G8TDL2</accession>
<keyword evidence="3" id="KW-1185">Reference proteome</keyword>
<name>A0A1G8TDL2_9EURY</name>
<sequence>MMTRPRPHHATHLPDDGHADAGPETEARRRAAEEAAELVAATLESSRR</sequence>
<reference evidence="2 3" key="1">
    <citation type="submission" date="2016-10" db="EMBL/GenBank/DDBJ databases">
        <authorList>
            <person name="de Groot N.N."/>
        </authorList>
    </citation>
    <scope>NUCLEOTIDE SEQUENCE [LARGE SCALE GENOMIC DNA]</scope>
    <source>
        <strain evidence="2 3">IBRC-M10015</strain>
    </source>
</reference>
<evidence type="ECO:0000313" key="3">
    <source>
        <dbReference type="Proteomes" id="UP000198856"/>
    </source>
</evidence>
<organism evidence="2 3">
    <name type="scientific">Halovenus aranensis</name>
    <dbReference type="NCBI Taxonomy" id="890420"/>
    <lineage>
        <taxon>Archaea</taxon>
        <taxon>Methanobacteriati</taxon>
        <taxon>Methanobacteriota</taxon>
        <taxon>Stenosarchaea group</taxon>
        <taxon>Halobacteria</taxon>
        <taxon>Halobacteriales</taxon>
        <taxon>Haloarculaceae</taxon>
        <taxon>Halovenus</taxon>
    </lineage>
</organism>
<evidence type="ECO:0000256" key="1">
    <source>
        <dbReference type="SAM" id="MobiDB-lite"/>
    </source>
</evidence>
<dbReference type="Proteomes" id="UP000198856">
    <property type="component" value="Unassembled WGS sequence"/>
</dbReference>
<protein>
    <submittedName>
        <fullName evidence="2">Uncharacterized protein</fullName>
    </submittedName>
</protein>
<feature type="compositionally biased region" description="Basic and acidic residues" evidence="1">
    <location>
        <begin position="12"/>
        <end position="33"/>
    </location>
</feature>